<evidence type="ECO:0000259" key="2">
    <source>
        <dbReference type="Pfam" id="PF05569"/>
    </source>
</evidence>
<feature type="transmembrane region" description="Helical" evidence="1">
    <location>
        <begin position="185"/>
        <end position="209"/>
    </location>
</feature>
<dbReference type="PANTHER" id="PTHR34978:SF3">
    <property type="entry name" value="SLR0241 PROTEIN"/>
    <property type="match status" value="1"/>
</dbReference>
<reference evidence="3" key="1">
    <citation type="submission" date="2022-01" db="EMBL/GenBank/DDBJ databases">
        <title>Novel bile acid biosynthetic pathways are enriched in the microbiome of centenarians.</title>
        <authorList>
            <person name="Sato Y."/>
            <person name="Atarashi K."/>
            <person name="Plichta R.D."/>
            <person name="Arai Y."/>
            <person name="Sasajima S."/>
            <person name="Kearney M.S."/>
            <person name="Suda W."/>
            <person name="Takeshita K."/>
            <person name="Sasaki T."/>
            <person name="Okamoto S."/>
            <person name="Skelly N.A."/>
            <person name="Okamura Y."/>
            <person name="Vlamakis H."/>
            <person name="Li Y."/>
            <person name="Tanoue T."/>
            <person name="Takei H."/>
            <person name="Nittono H."/>
            <person name="Narushima S."/>
            <person name="Irie J."/>
            <person name="Itoh H."/>
            <person name="Moriya K."/>
            <person name="Sugiura Y."/>
            <person name="Suematsu M."/>
            <person name="Moritoki N."/>
            <person name="Shibata S."/>
            <person name="Littman R.D."/>
            <person name="Fischbach A.M."/>
            <person name="Uwamino Y."/>
            <person name="Inoue T."/>
            <person name="Honda A."/>
            <person name="Hattori M."/>
            <person name="Murai T."/>
            <person name="Xavier J.R."/>
            <person name="Hirose N."/>
            <person name="Honda K."/>
        </authorList>
    </citation>
    <scope>NUCLEOTIDE SEQUENCE</scope>
    <source>
        <strain evidence="3">CE91-St55</strain>
    </source>
</reference>
<protein>
    <recommendedName>
        <fullName evidence="2">Peptidase M56 domain-containing protein</fullName>
    </recommendedName>
</protein>
<feature type="transmembrane region" description="Helical" evidence="1">
    <location>
        <begin position="6"/>
        <end position="25"/>
    </location>
</feature>
<dbReference type="CDD" id="cd07341">
    <property type="entry name" value="M56_BlaR1_MecR1_like"/>
    <property type="match status" value="1"/>
</dbReference>
<sequence length="568" mass="62476">MTEILKTVLSLSLSGSLLILLLFLLRPVIKERLSKRWQYYIWLVVAARLMLPFAPEENFMGTFFQGIDRAVTQTELAAPTGQQTAVAGISSAEYKTDGSKKLHHEQRKPMKSASILARIVSSAMWKHLWSGWFAIALILLIRKITIYQDFVKYIRAGSEEAGDIDLLERFGKLVEKSRVKNTVEFCTNSLISSPLLIGFFHPCIVLPTADLSSSDFEYTILHELTHYKRRDMFYKWLIQLIVCVHWFNPLVYLMRREIDRACELSCDEAVIKTLDPGGRKAYGDTLLHAMGAGGRYRDSLASVTLNESRELLKERLDAIMRFKRTTRLTAAVSAALVLVLSFTAAVTGAYAASPDAENTVVINLSNEGQHSVIHSSSFEAKDGQILTLKITSSIKGAADLFLFSPSNQEQRIPIGGNSETKTIPLSEGRWSYNCTGFFDSGNISIVGTLSSAQSAAAGAAGDAPSGLTVTDPDPNDMIVIDLSDEGQKCIVHSSGFEAKDGQILTLEITSSINGSVDLFLFSPSNQEQRITMGGSSETKTIPLSEGRWSYNCTGFFDSGTISIVGTLQ</sequence>
<dbReference type="AlphaFoldDB" id="A0AA37N9M3"/>
<dbReference type="InterPro" id="IPR052173">
    <property type="entry name" value="Beta-lactam_resp_regulator"/>
</dbReference>
<dbReference type="PANTHER" id="PTHR34978">
    <property type="entry name" value="POSSIBLE SENSOR-TRANSDUCER PROTEIN BLAR"/>
    <property type="match status" value="1"/>
</dbReference>
<feature type="domain" description="Peptidase M56" evidence="2">
    <location>
        <begin position="7"/>
        <end position="319"/>
    </location>
</feature>
<keyword evidence="1" id="KW-1133">Transmembrane helix</keyword>
<proteinExistence type="predicted"/>
<dbReference type="EMBL" id="BQNJ01000002">
    <property type="protein sequence ID" value="GKH03581.1"/>
    <property type="molecule type" value="Genomic_DNA"/>
</dbReference>
<name>A0AA37N9M3_9FIRM</name>
<dbReference type="Proteomes" id="UP001055091">
    <property type="component" value="Unassembled WGS sequence"/>
</dbReference>
<feature type="transmembrane region" description="Helical" evidence="1">
    <location>
        <begin position="128"/>
        <end position="145"/>
    </location>
</feature>
<keyword evidence="1" id="KW-0812">Transmembrane</keyword>
<comment type="caution">
    <text evidence="3">The sequence shown here is derived from an EMBL/GenBank/DDBJ whole genome shotgun (WGS) entry which is preliminary data.</text>
</comment>
<dbReference type="InterPro" id="IPR008756">
    <property type="entry name" value="Peptidase_M56"/>
</dbReference>
<evidence type="ECO:0000256" key="1">
    <source>
        <dbReference type="SAM" id="Phobius"/>
    </source>
</evidence>
<feature type="transmembrane region" description="Helical" evidence="1">
    <location>
        <begin position="328"/>
        <end position="352"/>
    </location>
</feature>
<gene>
    <name evidence="3" type="ORF">CE91St55_55620</name>
</gene>
<organism evidence="3 4">
    <name type="scientific">Hungatella hathewayi</name>
    <dbReference type="NCBI Taxonomy" id="154046"/>
    <lineage>
        <taxon>Bacteria</taxon>
        <taxon>Bacillati</taxon>
        <taxon>Bacillota</taxon>
        <taxon>Clostridia</taxon>
        <taxon>Lachnospirales</taxon>
        <taxon>Lachnospiraceae</taxon>
        <taxon>Hungatella</taxon>
    </lineage>
</organism>
<keyword evidence="1" id="KW-0472">Membrane</keyword>
<evidence type="ECO:0000313" key="3">
    <source>
        <dbReference type="EMBL" id="GKH03581.1"/>
    </source>
</evidence>
<accession>A0AA37N9M3</accession>
<evidence type="ECO:0000313" key="4">
    <source>
        <dbReference type="Proteomes" id="UP001055091"/>
    </source>
</evidence>
<dbReference type="RefSeq" id="WP_118041437.1">
    <property type="nucleotide sequence ID" value="NZ_BQNJ01000002.1"/>
</dbReference>
<dbReference type="Pfam" id="PF05569">
    <property type="entry name" value="Peptidase_M56"/>
    <property type="match status" value="1"/>
</dbReference>
<feature type="transmembrane region" description="Helical" evidence="1">
    <location>
        <begin position="233"/>
        <end position="253"/>
    </location>
</feature>